<dbReference type="PANTHER" id="PTHR37940:SF1">
    <property type="entry name" value="LYSINE--TRNA LIGASE"/>
    <property type="match status" value="1"/>
</dbReference>
<dbReference type="EMBL" id="FOSN01000001">
    <property type="protein sequence ID" value="SFK03731.1"/>
    <property type="molecule type" value="Genomic_DNA"/>
</dbReference>
<dbReference type="STRING" id="1612308.SAMN05444581_101424"/>
<accession>A0A1I3WBA6</accession>
<gene>
    <name evidence="10" type="primary">lysS</name>
    <name evidence="11" type="ORF">SAMN05444581_101424</name>
</gene>
<dbReference type="InterPro" id="IPR001412">
    <property type="entry name" value="aa-tRNA-synth_I_CS"/>
</dbReference>
<name>A0A1I3WBA6_9HYPH</name>
<dbReference type="GO" id="GO:0000049">
    <property type="term" value="F:tRNA binding"/>
    <property type="evidence" value="ECO:0007669"/>
    <property type="project" value="InterPro"/>
</dbReference>
<evidence type="ECO:0000256" key="4">
    <source>
        <dbReference type="ARBA" id="ARBA00022598"/>
    </source>
</evidence>
<reference evidence="11 12" key="1">
    <citation type="submission" date="2016-10" db="EMBL/GenBank/DDBJ databases">
        <authorList>
            <person name="de Groot N.N."/>
        </authorList>
    </citation>
    <scope>NUCLEOTIDE SEQUENCE [LARGE SCALE GENOMIC DNA]</scope>
    <source>
        <strain evidence="11 12">NE2</strain>
    </source>
</reference>
<evidence type="ECO:0000256" key="10">
    <source>
        <dbReference type="HAMAP-Rule" id="MF_00177"/>
    </source>
</evidence>
<proteinExistence type="inferred from homology"/>
<dbReference type="GO" id="GO:0006430">
    <property type="term" value="P:lysyl-tRNA aminoacylation"/>
    <property type="evidence" value="ECO:0007669"/>
    <property type="project" value="UniProtKB-UniRule"/>
</dbReference>
<dbReference type="PANTHER" id="PTHR37940">
    <property type="entry name" value="LYSINE--TRNA LIGASE"/>
    <property type="match status" value="1"/>
</dbReference>
<dbReference type="Gene3D" id="1.10.10.350">
    <property type="match status" value="1"/>
</dbReference>
<dbReference type="Pfam" id="PF01921">
    <property type="entry name" value="tRNA-synt_1f"/>
    <property type="match status" value="1"/>
</dbReference>
<evidence type="ECO:0000256" key="6">
    <source>
        <dbReference type="ARBA" id="ARBA00022840"/>
    </source>
</evidence>
<comment type="catalytic activity">
    <reaction evidence="9 10">
        <text>tRNA(Lys) + L-lysine + ATP = L-lysyl-tRNA(Lys) + AMP + diphosphate</text>
        <dbReference type="Rhea" id="RHEA:20792"/>
        <dbReference type="Rhea" id="RHEA-COMP:9696"/>
        <dbReference type="Rhea" id="RHEA-COMP:9697"/>
        <dbReference type="ChEBI" id="CHEBI:30616"/>
        <dbReference type="ChEBI" id="CHEBI:32551"/>
        <dbReference type="ChEBI" id="CHEBI:33019"/>
        <dbReference type="ChEBI" id="CHEBI:78442"/>
        <dbReference type="ChEBI" id="CHEBI:78529"/>
        <dbReference type="ChEBI" id="CHEBI:456215"/>
        <dbReference type="EC" id="6.1.1.6"/>
    </reaction>
</comment>
<keyword evidence="4 10" id="KW-0436">Ligase</keyword>
<keyword evidence="8 10" id="KW-0030">Aminoacyl-tRNA synthetase</keyword>
<organism evidence="11 12">
    <name type="scientific">Methylocapsa palsarum</name>
    <dbReference type="NCBI Taxonomy" id="1612308"/>
    <lineage>
        <taxon>Bacteria</taxon>
        <taxon>Pseudomonadati</taxon>
        <taxon>Pseudomonadota</taxon>
        <taxon>Alphaproteobacteria</taxon>
        <taxon>Hyphomicrobiales</taxon>
        <taxon>Beijerinckiaceae</taxon>
        <taxon>Methylocapsa</taxon>
    </lineage>
</organism>
<dbReference type="NCBIfam" id="NF001968">
    <property type="entry name" value="PRK00750.1-2"/>
    <property type="match status" value="1"/>
</dbReference>
<dbReference type="PROSITE" id="PS00178">
    <property type="entry name" value="AA_TRNA_LIGASE_I"/>
    <property type="match status" value="1"/>
</dbReference>
<keyword evidence="6 10" id="KW-0067">ATP-binding</keyword>
<dbReference type="InterPro" id="IPR014729">
    <property type="entry name" value="Rossmann-like_a/b/a_fold"/>
</dbReference>
<evidence type="ECO:0000256" key="7">
    <source>
        <dbReference type="ARBA" id="ARBA00022917"/>
    </source>
</evidence>
<comment type="similarity">
    <text evidence="2 10">Belongs to the class-I aminoacyl-tRNA synthetase family.</text>
</comment>
<evidence type="ECO:0000256" key="9">
    <source>
        <dbReference type="ARBA" id="ARBA00048573"/>
    </source>
</evidence>
<dbReference type="Gene3D" id="3.40.50.620">
    <property type="entry name" value="HUPs"/>
    <property type="match status" value="2"/>
</dbReference>
<sequence>MRRIYPLFQDMPVPSAETSALNLSAAARTELSPLFAEAAGKSVAWPFEEARKIVRRVEASGQKEVLFETGYGPSGLPHIGTFGEVARTTMVRHAFRILTGDRIKTRLLAFSDDMDGLRKVPDNIPNKEMVAAHLGKPLTQVPDPFGTHASFGAHNNARLRAFLDQFGFDYEFASSTDYYTSGRFDAALLHLLARYEAVMAIMLPSFRQERAATYSPFLPIHPHTGVVMQVPIEAIDAQAGTIAWSDPETREHFITPVTGGRTKLQWKPDWAMRWVALNVDYEMAGKDLIESVKLSGAIARALGGAPPEGFNYELFLDENGQKISKSKGNGLTIEDWLTYASPESLSLFMYQKPSAAKRLYFDVIPRTVDDYLNFLEAYPRQDDKNRLGNPVWHIHSGEPPAPELLRKDGQGTAISFSMLLNLAAVANSEDPAVLWGFLRRYAPDVSPATHPRLDRLVSYAVRYFRDFVRPAKVYRQPDEIEREALGLLSSMLADLPEPVSAEEIQTALYDVARAIPRYQHLQAKGATPERPGVSNDWFNMLYAVLLGESRGPRFGSFVALYGVKETMALIASALSGELARDHVAFRVQ</sequence>
<keyword evidence="3 10" id="KW-0963">Cytoplasm</keyword>
<dbReference type="EC" id="6.1.1.6" evidence="10"/>
<dbReference type="HAMAP" id="MF_00177">
    <property type="entry name" value="Lys_tRNA_synth_class1"/>
    <property type="match status" value="1"/>
</dbReference>
<dbReference type="AlphaFoldDB" id="A0A1I3WBA6"/>
<evidence type="ECO:0000256" key="3">
    <source>
        <dbReference type="ARBA" id="ARBA00022490"/>
    </source>
</evidence>
<feature type="binding site" evidence="10">
    <location>
        <position position="325"/>
    </location>
    <ligand>
        <name>ATP</name>
        <dbReference type="ChEBI" id="CHEBI:30616"/>
    </ligand>
</feature>
<dbReference type="GO" id="GO:0004824">
    <property type="term" value="F:lysine-tRNA ligase activity"/>
    <property type="evidence" value="ECO:0007669"/>
    <property type="project" value="UniProtKB-UniRule"/>
</dbReference>
<evidence type="ECO:0000256" key="5">
    <source>
        <dbReference type="ARBA" id="ARBA00022741"/>
    </source>
</evidence>
<feature type="short sequence motif" description="'KMSKS' region" evidence="10">
    <location>
        <begin position="322"/>
        <end position="326"/>
    </location>
</feature>
<dbReference type="GO" id="GO:0005737">
    <property type="term" value="C:cytoplasm"/>
    <property type="evidence" value="ECO:0007669"/>
    <property type="project" value="UniProtKB-SubCell"/>
</dbReference>
<evidence type="ECO:0000256" key="2">
    <source>
        <dbReference type="ARBA" id="ARBA00005594"/>
    </source>
</evidence>
<dbReference type="InterPro" id="IPR020751">
    <property type="entry name" value="aa-tRNA-synth_I_codon-bd_sub2"/>
</dbReference>
<keyword evidence="7 10" id="KW-0648">Protein biosynthesis</keyword>
<dbReference type="SUPFAM" id="SSF52374">
    <property type="entry name" value="Nucleotidylyl transferase"/>
    <property type="match status" value="1"/>
</dbReference>
<dbReference type="InterPro" id="IPR008925">
    <property type="entry name" value="aa_tRNA-synth_I_cd-bd_sf"/>
</dbReference>
<dbReference type="InterPro" id="IPR002904">
    <property type="entry name" value="Lys-tRNA-ligase"/>
</dbReference>
<protein>
    <recommendedName>
        <fullName evidence="10">Lysine--tRNA ligase</fullName>
        <ecNumber evidence="10">6.1.1.6</ecNumber>
    </recommendedName>
    <alternativeName>
        <fullName evidence="10">Lysyl-tRNA synthetase</fullName>
        <shortName evidence="10">LysRS</shortName>
    </alternativeName>
</protein>
<evidence type="ECO:0000256" key="8">
    <source>
        <dbReference type="ARBA" id="ARBA00023146"/>
    </source>
</evidence>
<evidence type="ECO:0000313" key="12">
    <source>
        <dbReference type="Proteomes" id="UP000198755"/>
    </source>
</evidence>
<evidence type="ECO:0000313" key="11">
    <source>
        <dbReference type="EMBL" id="SFK03731.1"/>
    </source>
</evidence>
<dbReference type="GO" id="GO:0005524">
    <property type="term" value="F:ATP binding"/>
    <property type="evidence" value="ECO:0007669"/>
    <property type="project" value="UniProtKB-UniRule"/>
</dbReference>
<keyword evidence="12" id="KW-1185">Reference proteome</keyword>
<evidence type="ECO:0000256" key="1">
    <source>
        <dbReference type="ARBA" id="ARBA00004496"/>
    </source>
</evidence>
<keyword evidence="5 10" id="KW-0547">Nucleotide-binding</keyword>
<comment type="subcellular location">
    <subcellularLocation>
        <location evidence="1 10">Cytoplasm</location>
    </subcellularLocation>
</comment>
<dbReference type="Proteomes" id="UP000198755">
    <property type="component" value="Unassembled WGS sequence"/>
</dbReference>
<dbReference type="SUPFAM" id="SSF48163">
    <property type="entry name" value="An anticodon-binding domain of class I aminoacyl-tRNA synthetases"/>
    <property type="match status" value="1"/>
</dbReference>
<feature type="short sequence motif" description="'HIGH' region" evidence="10">
    <location>
        <begin position="73"/>
        <end position="81"/>
    </location>
</feature>